<dbReference type="SUPFAM" id="SSF56112">
    <property type="entry name" value="Protein kinase-like (PK-like)"/>
    <property type="match status" value="1"/>
</dbReference>
<dbReference type="Pfam" id="PF01636">
    <property type="entry name" value="APH"/>
    <property type="match status" value="1"/>
</dbReference>
<dbReference type="NCBIfam" id="TIGR02906">
    <property type="entry name" value="spore_CotS"/>
    <property type="match status" value="1"/>
</dbReference>
<proteinExistence type="predicted"/>
<reference evidence="2" key="1">
    <citation type="submission" date="2022-12" db="EMBL/GenBank/DDBJ databases">
        <authorList>
            <person name="Wang J."/>
        </authorList>
    </citation>
    <scope>NUCLEOTIDE SEQUENCE</scope>
    <source>
        <strain evidence="2">HY-42-06</strain>
    </source>
</reference>
<dbReference type="Gene3D" id="3.30.200.20">
    <property type="entry name" value="Phosphorylase Kinase, domain 1"/>
    <property type="match status" value="1"/>
</dbReference>
<dbReference type="InterPro" id="IPR002575">
    <property type="entry name" value="Aminoglycoside_PTrfase"/>
</dbReference>
<dbReference type="Gene3D" id="3.90.1200.10">
    <property type="match status" value="1"/>
</dbReference>
<dbReference type="Proteomes" id="UP001079657">
    <property type="component" value="Unassembled WGS sequence"/>
</dbReference>
<accession>A0ABT4CUS8</accession>
<dbReference type="InterPro" id="IPR011009">
    <property type="entry name" value="Kinase-like_dom_sf"/>
</dbReference>
<dbReference type="PANTHER" id="PTHR39179">
    <property type="entry name" value="SPORE COAT PROTEIN I"/>
    <property type="match status" value="1"/>
</dbReference>
<dbReference type="PANTHER" id="PTHR39179:SF1">
    <property type="entry name" value="SPORE COAT PROTEIN I"/>
    <property type="match status" value="1"/>
</dbReference>
<dbReference type="InterPro" id="IPR047175">
    <property type="entry name" value="CotS-like"/>
</dbReference>
<feature type="domain" description="Aminoglycoside phosphotransferase" evidence="1">
    <location>
        <begin position="46"/>
        <end position="280"/>
    </location>
</feature>
<keyword evidence="3" id="KW-1185">Reference proteome</keyword>
<dbReference type="RefSeq" id="WP_268050704.1">
    <property type="nucleotide sequence ID" value="NZ_JAPQES010000005.1"/>
</dbReference>
<keyword evidence="2" id="KW-0946">Virion</keyword>
<gene>
    <name evidence="2" type="ORF">OXH55_14260</name>
</gene>
<organism evidence="2 3">
    <name type="scientific">Clostridium ganghwense</name>
    <dbReference type="NCBI Taxonomy" id="312089"/>
    <lineage>
        <taxon>Bacteria</taxon>
        <taxon>Bacillati</taxon>
        <taxon>Bacillota</taxon>
        <taxon>Clostridia</taxon>
        <taxon>Eubacteriales</taxon>
        <taxon>Clostridiaceae</taxon>
        <taxon>Clostridium</taxon>
    </lineage>
</organism>
<comment type="caution">
    <text evidence="2">The sequence shown here is derived from an EMBL/GenBank/DDBJ whole genome shotgun (WGS) entry which is preliminary data.</text>
</comment>
<evidence type="ECO:0000313" key="2">
    <source>
        <dbReference type="EMBL" id="MCY6371806.1"/>
    </source>
</evidence>
<dbReference type="EMBL" id="JAPQES010000005">
    <property type="protein sequence ID" value="MCY6371806.1"/>
    <property type="molecule type" value="Genomic_DNA"/>
</dbReference>
<dbReference type="InterPro" id="IPR014255">
    <property type="entry name" value="Spore_coat_CotS"/>
</dbReference>
<sequence length="360" mass="42909">MPESAKLYNINLLSEENVKKFVLPYYNLENAQITAIKFKNTDKQRAVYRVEYDNKHYCLKKVYFGKGELLFIYSAIEWLYRNNIKVPRILPNKYKGRFVNYENMLFILTPWIDGEKCDYDSYIHITKTCTTLALMHNKCNNFTPIEGSTDRKGCNNLYTSINKHFEQLLINSNLAFKYGDHFSKIYLKSFDKGINLAKESSEALSKVNQNNLSISLCHMDYVNKNLIFDNNCNIWIIDFDKCRIDYTVHDLSYYFRRLLKRENTNWNIDIALMCLDAYEQIRPLNIDEYNYLLGYLAFPQRYWKISRDYYRNIKKCNKKAFREILLKSCTNFDSQIKFVDIFKKHIGNKFSHSSKKVTDI</sequence>
<keyword evidence="2" id="KW-0167">Capsid protein</keyword>
<name>A0ABT4CUS8_9CLOT</name>
<evidence type="ECO:0000259" key="1">
    <source>
        <dbReference type="Pfam" id="PF01636"/>
    </source>
</evidence>
<protein>
    <submittedName>
        <fullName evidence="2">CotS family spore coat protein</fullName>
    </submittedName>
</protein>
<evidence type="ECO:0000313" key="3">
    <source>
        <dbReference type="Proteomes" id="UP001079657"/>
    </source>
</evidence>